<dbReference type="Proteomes" id="UP000464178">
    <property type="component" value="Chromosome"/>
</dbReference>
<evidence type="ECO:0000313" key="2">
    <source>
        <dbReference type="Proteomes" id="UP000464178"/>
    </source>
</evidence>
<sequence>MRVLNCAVVLLVCLSGCSTPPTITKGTFTDSYTLTMQRGSMDVVVQTSGPAQYTITNYAMNHPMGPRPDTEATFTTPAGTFVISDRNVTEAGFKINDTFYPQPPSVSTRSTILIDAQGVITVRPAKEPAVAPPPTAKP</sequence>
<dbReference type="EMBL" id="LR593886">
    <property type="protein sequence ID" value="VTR91425.1"/>
    <property type="molecule type" value="Genomic_DNA"/>
</dbReference>
<dbReference type="AlphaFoldDB" id="A0A6P2CTF8"/>
<dbReference type="RefSeq" id="WP_162666417.1">
    <property type="nucleotide sequence ID" value="NZ_LR593886.1"/>
</dbReference>
<proteinExistence type="predicted"/>
<gene>
    <name evidence="1" type="ORF">SOIL9_62890</name>
</gene>
<dbReference type="KEGG" id="gms:SOIL9_62890"/>
<evidence type="ECO:0000313" key="1">
    <source>
        <dbReference type="EMBL" id="VTR91425.1"/>
    </source>
</evidence>
<protein>
    <submittedName>
        <fullName evidence="1">Uncharacterized protein</fullName>
    </submittedName>
</protein>
<accession>A0A6P2CTF8</accession>
<organism evidence="1 2">
    <name type="scientific">Gemmata massiliana</name>
    <dbReference type="NCBI Taxonomy" id="1210884"/>
    <lineage>
        <taxon>Bacteria</taxon>
        <taxon>Pseudomonadati</taxon>
        <taxon>Planctomycetota</taxon>
        <taxon>Planctomycetia</taxon>
        <taxon>Gemmatales</taxon>
        <taxon>Gemmataceae</taxon>
        <taxon>Gemmata</taxon>
    </lineage>
</organism>
<keyword evidence="2" id="KW-1185">Reference proteome</keyword>
<name>A0A6P2CTF8_9BACT</name>
<reference evidence="1 2" key="1">
    <citation type="submission" date="2019-05" db="EMBL/GenBank/DDBJ databases">
        <authorList>
            <consortium name="Science for Life Laboratories"/>
        </authorList>
    </citation>
    <scope>NUCLEOTIDE SEQUENCE [LARGE SCALE GENOMIC DNA]</scope>
    <source>
        <strain evidence="1">Soil9</strain>
    </source>
</reference>